<feature type="transmembrane region" description="Helical" evidence="1">
    <location>
        <begin position="299"/>
        <end position="319"/>
    </location>
</feature>
<proteinExistence type="predicted"/>
<dbReference type="EMBL" id="JADPUN010000036">
    <property type="protein sequence ID" value="MBF9127707.1"/>
    <property type="molecule type" value="Genomic_DNA"/>
</dbReference>
<feature type="transmembrane region" description="Helical" evidence="1">
    <location>
        <begin position="93"/>
        <end position="113"/>
    </location>
</feature>
<dbReference type="Proteomes" id="UP000638560">
    <property type="component" value="Unassembled WGS sequence"/>
</dbReference>
<comment type="caution">
    <text evidence="2">The sequence shown here is derived from an EMBL/GenBank/DDBJ whole genome shotgun (WGS) entry which is preliminary data.</text>
</comment>
<keyword evidence="1" id="KW-0472">Membrane</keyword>
<sequence>VASALGAGAAAALRPGPRHLLLIVGALEPAGIRSVSREAVGDGTAGRRMVRVGFVEHVGVLYAGRTHREAARWLDDALGHRPERQVIAAKRRLAAGGVILIGMLLLVTAVLIRPSARGAPSIPARPVPPAPGSMVWLGGAVLVTPVPALVGGWLSARMLPAPVTGYLVGYFALAGAILATAAVVIRRRTGARPAEGVRHGASGTVGLGSAPWTAAVSTVALAVGAGAAIVVPIHLGLTSVLPHGSRWWLIGLLALATGVLLGGVNAIARPPWSVAVLVAVCLPLPAAATVGLAPGFLALVTPLIAALLALYLLVAGVAWLTGMPWWRTIPAGAVLVAWPVATALPIT</sequence>
<keyword evidence="1" id="KW-0812">Transmembrane</keyword>
<evidence type="ECO:0008006" key="4">
    <source>
        <dbReference type="Google" id="ProtNLM"/>
    </source>
</evidence>
<feature type="non-terminal residue" evidence="2">
    <location>
        <position position="1"/>
    </location>
</feature>
<evidence type="ECO:0000313" key="2">
    <source>
        <dbReference type="EMBL" id="MBF9127707.1"/>
    </source>
</evidence>
<reference evidence="2 3" key="1">
    <citation type="submission" date="2020-11" db="EMBL/GenBank/DDBJ databases">
        <title>A novel isolate from a Black sea contaminated sediment with potential to produce alkanes: Plantactinospora alkalitolerans sp. nov.</title>
        <authorList>
            <person name="Carro L."/>
            <person name="Veyisoglu A."/>
            <person name="Guven K."/>
            <person name="Schumann P."/>
            <person name="Klenk H.-P."/>
            <person name="Sahin N."/>
        </authorList>
    </citation>
    <scope>NUCLEOTIDE SEQUENCE [LARGE SCALE GENOMIC DNA]</scope>
    <source>
        <strain evidence="2 3">S1510</strain>
    </source>
</reference>
<feature type="transmembrane region" description="Helical" evidence="1">
    <location>
        <begin position="133"/>
        <end position="154"/>
    </location>
</feature>
<feature type="transmembrane region" description="Helical" evidence="1">
    <location>
        <begin position="166"/>
        <end position="185"/>
    </location>
</feature>
<organism evidence="2 3">
    <name type="scientific">Plantactinospora alkalitolerans</name>
    <dbReference type="NCBI Taxonomy" id="2789879"/>
    <lineage>
        <taxon>Bacteria</taxon>
        <taxon>Bacillati</taxon>
        <taxon>Actinomycetota</taxon>
        <taxon>Actinomycetes</taxon>
        <taxon>Micromonosporales</taxon>
        <taxon>Micromonosporaceae</taxon>
        <taxon>Plantactinospora</taxon>
    </lineage>
</organism>
<gene>
    <name evidence="2" type="ORF">I0C86_01655</name>
</gene>
<accession>A0ABS0GP57</accession>
<feature type="transmembrane region" description="Helical" evidence="1">
    <location>
        <begin position="274"/>
        <end position="292"/>
    </location>
</feature>
<name>A0ABS0GP57_9ACTN</name>
<evidence type="ECO:0000313" key="3">
    <source>
        <dbReference type="Proteomes" id="UP000638560"/>
    </source>
</evidence>
<keyword evidence="3" id="KW-1185">Reference proteome</keyword>
<keyword evidence="1" id="KW-1133">Transmembrane helix</keyword>
<feature type="transmembrane region" description="Helical" evidence="1">
    <location>
        <begin position="212"/>
        <end position="235"/>
    </location>
</feature>
<feature type="transmembrane region" description="Helical" evidence="1">
    <location>
        <begin position="247"/>
        <end position="268"/>
    </location>
</feature>
<protein>
    <recommendedName>
        <fullName evidence="4">Type VII secretion integral membrane protein EccD</fullName>
    </recommendedName>
</protein>
<evidence type="ECO:0000256" key="1">
    <source>
        <dbReference type="SAM" id="Phobius"/>
    </source>
</evidence>